<keyword evidence="2" id="KW-1185">Reference proteome</keyword>
<organism evidence="1 2">
    <name type="scientific">Rhodoblastus sphagnicola</name>
    <dbReference type="NCBI Taxonomy" id="333368"/>
    <lineage>
        <taxon>Bacteria</taxon>
        <taxon>Pseudomonadati</taxon>
        <taxon>Pseudomonadota</taxon>
        <taxon>Alphaproteobacteria</taxon>
        <taxon>Hyphomicrobiales</taxon>
        <taxon>Rhodoblastaceae</taxon>
        <taxon>Rhodoblastus</taxon>
    </lineage>
</organism>
<evidence type="ECO:0000313" key="1">
    <source>
        <dbReference type="EMBL" id="PPQ28995.1"/>
    </source>
</evidence>
<gene>
    <name evidence="1" type="ORF">CCR94_16525</name>
</gene>
<proteinExistence type="predicted"/>
<dbReference type="PROSITE" id="PS51257">
    <property type="entry name" value="PROKAR_LIPOPROTEIN"/>
    <property type="match status" value="1"/>
</dbReference>
<dbReference type="EMBL" id="NHSJ01000100">
    <property type="protein sequence ID" value="PPQ28995.1"/>
    <property type="molecule type" value="Genomic_DNA"/>
</dbReference>
<dbReference type="AlphaFoldDB" id="A0A2S6N2Z2"/>
<dbReference type="OrthoDB" id="9980786at2"/>
<name>A0A2S6N2Z2_9HYPH</name>
<dbReference type="RefSeq" id="WP_104508952.1">
    <property type="nucleotide sequence ID" value="NZ_JACIGC010000011.1"/>
</dbReference>
<protein>
    <submittedName>
        <fullName evidence="1">Uncharacterized protein</fullName>
    </submittedName>
</protein>
<comment type="caution">
    <text evidence="1">The sequence shown here is derived from an EMBL/GenBank/DDBJ whole genome shotgun (WGS) entry which is preliminary data.</text>
</comment>
<evidence type="ECO:0000313" key="2">
    <source>
        <dbReference type="Proteomes" id="UP000239089"/>
    </source>
</evidence>
<sequence>MKHALFAFVMLLSSSCFAAPTFKADEFATAFNEAARKLKIDTRFALQQCAKDDRDTCTYQASEHVAALIVKRASGLTGVVIWDGDSKSMADWLLSISVAMEIFSPSVDKDQRGVALRTIMSGFKGKDKKGEAMLDGEKYALQVVQGMGLWFSIDPAE</sequence>
<reference evidence="1 2" key="1">
    <citation type="journal article" date="2018" name="Arch. Microbiol.">
        <title>New insights into the metabolic potential of the phototrophic purple bacterium Rhodopila globiformis DSM 161(T) from its draft genome sequence and evidence for a vanadium-dependent nitrogenase.</title>
        <authorList>
            <person name="Imhoff J.F."/>
            <person name="Rahn T."/>
            <person name="Kunzel S."/>
            <person name="Neulinger S.C."/>
        </authorList>
    </citation>
    <scope>NUCLEOTIDE SEQUENCE [LARGE SCALE GENOMIC DNA]</scope>
    <source>
        <strain evidence="1 2">DSM 16996</strain>
    </source>
</reference>
<dbReference type="Proteomes" id="UP000239089">
    <property type="component" value="Unassembled WGS sequence"/>
</dbReference>
<accession>A0A2S6N2Z2</accession>